<dbReference type="OrthoDB" id="3181909at2"/>
<keyword evidence="5" id="KW-1185">Reference proteome</keyword>
<dbReference type="InterPro" id="IPR013094">
    <property type="entry name" value="AB_hydrolase_3"/>
</dbReference>
<dbReference type="GO" id="GO:0016787">
    <property type="term" value="F:hydrolase activity"/>
    <property type="evidence" value="ECO:0007669"/>
    <property type="project" value="UniProtKB-KW"/>
</dbReference>
<dbReference type="RefSeq" id="WP_092201241.1">
    <property type="nucleotide sequence ID" value="NZ_FOND01000013.1"/>
</dbReference>
<dbReference type="InterPro" id="IPR050300">
    <property type="entry name" value="GDXG_lipolytic_enzyme"/>
</dbReference>
<sequence length="531" mass="57364">MALSYPTQPGDIDHLIADDHAAVDRQFQHLEAGRGNRRVLVDQISFQLALHAFAEETVLYPIWPEIGMTDEHDDAEHEHQQIKELLVTLGRTEPGEDEFEEALQNLIGVVRHHVDDEEQDELPEFREKAGAGRMARLGREFLAAKRMAPTRPHPHAPDEGIAERVAGMLAKPLDHVRDLLSGKQKEMATDASGLLTPQAQAVVDAHSALGPLPFEILEPDQARRQPGPDDAVRKVMADRGIDGPEEVGSVEDIVVPDAAGGQMRMRVYRPLEAGSEPLPVIMWIHGGGWVLFDIDTYDASCRGLANKTGAMVVSPEYRRAPEAVFPAAHDDVLAAYRWVVQHAPQIGGDPLRIGIGGESVGGTMTAATVLQLVRAAEPLPAAAVCVYPLTTGQQFGESMEDAADARPANRALISWMAMHAFEGVPGGAEDPRVDLLGWSRDQLASMPPTLVVTAERDPLRSQGQQFADDLAAAGVETTHRHYDGVMHEFFGAAAVLDEAEQAQQEAAAHFTRAFGAVPTTVGAAPVGGSSR</sequence>
<feature type="domain" description="Alpha/beta hydrolase fold-3" evidence="3">
    <location>
        <begin position="281"/>
        <end position="490"/>
    </location>
</feature>
<accession>A0A1I2IQE1</accession>
<dbReference type="AlphaFoldDB" id="A0A1I2IQE1"/>
<dbReference type="Gene3D" id="3.40.50.1820">
    <property type="entry name" value="alpha/beta hydrolase"/>
    <property type="match status" value="1"/>
</dbReference>
<name>A0A1I2IQE1_9ACTN</name>
<organism evidence="4 5">
    <name type="scientific">Blastococcus tunisiensis</name>
    <dbReference type="NCBI Taxonomy" id="1798228"/>
    <lineage>
        <taxon>Bacteria</taxon>
        <taxon>Bacillati</taxon>
        <taxon>Actinomycetota</taxon>
        <taxon>Actinomycetes</taxon>
        <taxon>Geodermatophilales</taxon>
        <taxon>Geodermatophilaceae</taxon>
        <taxon>Blastococcus</taxon>
    </lineage>
</organism>
<dbReference type="Gene3D" id="1.20.120.520">
    <property type="entry name" value="nmb1532 protein domain like"/>
    <property type="match status" value="1"/>
</dbReference>
<gene>
    <name evidence="4" type="ORF">SAMN05216574_113125</name>
</gene>
<dbReference type="PANTHER" id="PTHR48081">
    <property type="entry name" value="AB HYDROLASE SUPERFAMILY PROTEIN C4A8.06C"/>
    <property type="match status" value="1"/>
</dbReference>
<evidence type="ECO:0000256" key="1">
    <source>
        <dbReference type="ARBA" id="ARBA00022801"/>
    </source>
</evidence>
<evidence type="ECO:0000313" key="5">
    <source>
        <dbReference type="Proteomes" id="UP000198589"/>
    </source>
</evidence>
<dbReference type="PANTHER" id="PTHR48081:SF8">
    <property type="entry name" value="ALPHA_BETA HYDROLASE FOLD-3 DOMAIN-CONTAINING PROTEIN-RELATED"/>
    <property type="match status" value="1"/>
</dbReference>
<dbReference type="SUPFAM" id="SSF53474">
    <property type="entry name" value="alpha/beta-Hydrolases"/>
    <property type="match status" value="1"/>
</dbReference>
<evidence type="ECO:0000259" key="2">
    <source>
        <dbReference type="Pfam" id="PF01814"/>
    </source>
</evidence>
<proteinExistence type="predicted"/>
<dbReference type="Pfam" id="PF07859">
    <property type="entry name" value="Abhydrolase_3"/>
    <property type="match status" value="1"/>
</dbReference>
<dbReference type="InterPro" id="IPR029058">
    <property type="entry name" value="AB_hydrolase_fold"/>
</dbReference>
<keyword evidence="1" id="KW-0378">Hydrolase</keyword>
<reference evidence="5" key="1">
    <citation type="submission" date="2016-10" db="EMBL/GenBank/DDBJ databases">
        <authorList>
            <person name="Varghese N."/>
            <person name="Submissions S."/>
        </authorList>
    </citation>
    <scope>NUCLEOTIDE SEQUENCE [LARGE SCALE GENOMIC DNA]</scope>
    <source>
        <strain evidence="5">DSM 46838</strain>
    </source>
</reference>
<dbReference type="STRING" id="1798228.SAMN05216574_113125"/>
<evidence type="ECO:0000313" key="4">
    <source>
        <dbReference type="EMBL" id="SFF43036.1"/>
    </source>
</evidence>
<dbReference type="EMBL" id="FOND01000013">
    <property type="protein sequence ID" value="SFF43036.1"/>
    <property type="molecule type" value="Genomic_DNA"/>
</dbReference>
<feature type="domain" description="Hemerythrin-like" evidence="2">
    <location>
        <begin position="12"/>
        <end position="123"/>
    </location>
</feature>
<dbReference type="Proteomes" id="UP000198589">
    <property type="component" value="Unassembled WGS sequence"/>
</dbReference>
<dbReference type="Pfam" id="PF01814">
    <property type="entry name" value="Hemerythrin"/>
    <property type="match status" value="1"/>
</dbReference>
<evidence type="ECO:0000259" key="3">
    <source>
        <dbReference type="Pfam" id="PF07859"/>
    </source>
</evidence>
<dbReference type="InterPro" id="IPR012312">
    <property type="entry name" value="Hemerythrin-like"/>
</dbReference>
<protein>
    <submittedName>
        <fullName evidence="4">Acetyl esterase/lipase</fullName>
    </submittedName>
</protein>